<dbReference type="SUPFAM" id="SSF56112">
    <property type="entry name" value="Protein kinase-like (PK-like)"/>
    <property type="match status" value="1"/>
</dbReference>
<keyword evidence="2 9" id="KW-0808">Transferase</keyword>
<comment type="caution">
    <text evidence="12">The sequence shown here is derived from an EMBL/GenBank/DDBJ whole genome shotgun (WGS) entry which is preliminary data.</text>
</comment>
<feature type="coiled-coil region" evidence="10">
    <location>
        <begin position="217"/>
        <end position="272"/>
    </location>
</feature>
<keyword evidence="4 9" id="KW-0418">Kinase</keyword>
<protein>
    <recommendedName>
        <fullName evidence="9">Tyrosine-protein kinase</fullName>
        <ecNumber evidence="9">2.7.10.2</ecNumber>
    </recommendedName>
</protein>
<dbReference type="PRINTS" id="PR00401">
    <property type="entry name" value="SH2DOMAIN"/>
</dbReference>
<dbReference type="InterPro" id="IPR016250">
    <property type="entry name" value="Tyr-prot_kinase_Fes/Fps"/>
</dbReference>
<dbReference type="InterPro" id="IPR000980">
    <property type="entry name" value="SH2"/>
</dbReference>
<dbReference type="Proteomes" id="UP001152795">
    <property type="component" value="Unassembled WGS sequence"/>
</dbReference>
<comment type="similarity">
    <text evidence="9">Belongs to the protein kinase superfamily. Tyr protein kinase family. Fes/fps subfamily.</text>
</comment>
<dbReference type="PIRSF" id="PIRSF000632">
    <property type="entry name" value="TyrPK_fps"/>
    <property type="match status" value="1"/>
</dbReference>
<dbReference type="AlphaFoldDB" id="A0A6S7GM99"/>
<keyword evidence="13" id="KW-1185">Reference proteome</keyword>
<name>A0A6S7GM99_PARCT</name>
<dbReference type="InterPro" id="IPR011009">
    <property type="entry name" value="Kinase-like_dom_sf"/>
</dbReference>
<evidence type="ECO:0000256" key="11">
    <source>
        <dbReference type="SAM" id="MobiDB-lite"/>
    </source>
</evidence>
<accession>A0A6S7GM99</accession>
<dbReference type="InterPro" id="IPR000719">
    <property type="entry name" value="Prot_kinase_dom"/>
</dbReference>
<evidence type="ECO:0000313" key="13">
    <source>
        <dbReference type="Proteomes" id="UP001152795"/>
    </source>
</evidence>
<dbReference type="SMART" id="SM00252">
    <property type="entry name" value="SH2"/>
    <property type="match status" value="1"/>
</dbReference>
<dbReference type="PRINTS" id="PR00109">
    <property type="entry name" value="TYRKINASE"/>
</dbReference>
<evidence type="ECO:0000256" key="7">
    <source>
        <dbReference type="ARBA" id="ARBA00023137"/>
    </source>
</evidence>
<keyword evidence="3 9" id="KW-0547">Nucleotide-binding</keyword>
<proteinExistence type="inferred from homology"/>
<dbReference type="Gene3D" id="1.10.510.10">
    <property type="entry name" value="Transferase(Phosphotransferase) domain 1"/>
    <property type="match status" value="1"/>
</dbReference>
<dbReference type="PROSITE" id="PS50001">
    <property type="entry name" value="SH2"/>
    <property type="match status" value="1"/>
</dbReference>
<dbReference type="InterPro" id="IPR050198">
    <property type="entry name" value="Non-receptor_tyrosine_kinases"/>
</dbReference>
<evidence type="ECO:0000256" key="2">
    <source>
        <dbReference type="ARBA" id="ARBA00022679"/>
    </source>
</evidence>
<sequence length="710" mass="80554">MHMKEAHKLYKTHRFRVDSELKTVRDEENRLKVTYQQHADELESIRQKLEGSKGKTDKTKQDKLKKASLKLYQNHNDYVLALSAATIHQNHYETGIVPNLMNSLQTVKQDLANDWKTILGDITYYIKAYSERYGQLADSINSSMEEVKDDNPYEPFIINNGAPLEQHGDYTFDEALLTITTTDLMANELGLNDLTLEQLKAKNILFEKSVFETKAELSQKSSDYQAAKQTLTELRETSKGSLSSIFLKQMAVTDLSRELKELSCKHEKAVGQHVIVSSALDKLDGGSPLKFTDPLLSASSESFGTNGVMGRTLQRFTSNLVKGLSPTKKERPYTFDSDFQGHSADSHRPLPTRPGVDDDDDDDDDSDADDPDDYDEPVDVPLEDELWYHGMISREETEALLKNGGDYLVRESKRKPGNYVLSAKWDGIRHFIIQQDESGKFRLEGEAYSTVTHLVDFHKKHQCAVTKKSNALLKNPILRPKSTGRKLNHDNIVIETKLGRGHFGDVMKGRLKDTGEEVAVKTCRDNVTSVMRDKFLQEAEILFQYAHPNIVKLIGVVDQEPVYIVMELMVGGDFLNYLRNHGNEIRPQEQLQYGIDAANGMAYLEKHGCIHRDLAARNCLLDKVKILKISDFGMSRETDLYECSNMREIPVKWTAPEALNYTQYTSASDVWSFGVLLWETYSLGNTPYPGKGNKVRARIQFFCLQANFAC</sequence>
<evidence type="ECO:0000256" key="1">
    <source>
        <dbReference type="ARBA" id="ARBA00022553"/>
    </source>
</evidence>
<evidence type="ECO:0000256" key="9">
    <source>
        <dbReference type="PIRNR" id="PIRNR000632"/>
    </source>
</evidence>
<keyword evidence="1" id="KW-0597">Phosphoprotein</keyword>
<evidence type="ECO:0000256" key="8">
    <source>
        <dbReference type="ARBA" id="ARBA00051245"/>
    </source>
</evidence>
<feature type="region of interest" description="Disordered" evidence="11">
    <location>
        <begin position="325"/>
        <end position="379"/>
    </location>
</feature>
<dbReference type="InterPro" id="IPR017441">
    <property type="entry name" value="Protein_kinase_ATP_BS"/>
</dbReference>
<keyword evidence="6 10" id="KW-0175">Coiled coil</keyword>
<evidence type="ECO:0000256" key="3">
    <source>
        <dbReference type="ARBA" id="ARBA00022741"/>
    </source>
</evidence>
<dbReference type="PANTHER" id="PTHR24418">
    <property type="entry name" value="TYROSINE-PROTEIN KINASE"/>
    <property type="match status" value="1"/>
</dbReference>
<keyword evidence="5 9" id="KW-0067">ATP-binding</keyword>
<evidence type="ECO:0000256" key="5">
    <source>
        <dbReference type="ARBA" id="ARBA00022840"/>
    </source>
</evidence>
<dbReference type="SMART" id="SM00219">
    <property type="entry name" value="TyrKc"/>
    <property type="match status" value="1"/>
</dbReference>
<evidence type="ECO:0000313" key="12">
    <source>
        <dbReference type="EMBL" id="CAB3992693.1"/>
    </source>
</evidence>
<dbReference type="Pfam" id="PF07714">
    <property type="entry name" value="PK_Tyr_Ser-Thr"/>
    <property type="match status" value="1"/>
</dbReference>
<evidence type="ECO:0000256" key="6">
    <source>
        <dbReference type="ARBA" id="ARBA00023054"/>
    </source>
</evidence>
<dbReference type="InterPro" id="IPR036860">
    <property type="entry name" value="SH2_dom_sf"/>
</dbReference>
<dbReference type="InterPro" id="IPR001245">
    <property type="entry name" value="Ser-Thr/Tyr_kinase_cat_dom"/>
</dbReference>
<dbReference type="CDD" id="cd10361">
    <property type="entry name" value="SH2_Fps_family"/>
    <property type="match status" value="1"/>
</dbReference>
<dbReference type="PROSITE" id="PS00107">
    <property type="entry name" value="PROTEIN_KINASE_ATP"/>
    <property type="match status" value="1"/>
</dbReference>
<dbReference type="InterPro" id="IPR008266">
    <property type="entry name" value="Tyr_kinase_AS"/>
</dbReference>
<feature type="compositionally biased region" description="Acidic residues" evidence="11">
    <location>
        <begin position="357"/>
        <end position="379"/>
    </location>
</feature>
<dbReference type="PROSITE" id="PS50011">
    <property type="entry name" value="PROTEIN_KINASE_DOM"/>
    <property type="match status" value="1"/>
</dbReference>
<keyword evidence="7 9" id="KW-0829">Tyrosine-protein kinase</keyword>
<dbReference type="InterPro" id="IPR035849">
    <property type="entry name" value="Fes/Fps/Fer_SH2"/>
</dbReference>
<gene>
    <name evidence="12" type="ORF">PACLA_8A031948</name>
</gene>
<dbReference type="EMBL" id="CACRXK020002104">
    <property type="protein sequence ID" value="CAB3992693.1"/>
    <property type="molecule type" value="Genomic_DNA"/>
</dbReference>
<dbReference type="SUPFAM" id="SSF103657">
    <property type="entry name" value="BAR/IMD domain-like"/>
    <property type="match status" value="1"/>
</dbReference>
<dbReference type="SUPFAM" id="SSF55550">
    <property type="entry name" value="SH2 domain"/>
    <property type="match status" value="1"/>
</dbReference>
<comment type="catalytic activity">
    <reaction evidence="8 9">
        <text>L-tyrosyl-[protein] + ATP = O-phospho-L-tyrosyl-[protein] + ADP + H(+)</text>
        <dbReference type="Rhea" id="RHEA:10596"/>
        <dbReference type="Rhea" id="RHEA-COMP:10136"/>
        <dbReference type="Rhea" id="RHEA-COMP:20101"/>
        <dbReference type="ChEBI" id="CHEBI:15378"/>
        <dbReference type="ChEBI" id="CHEBI:30616"/>
        <dbReference type="ChEBI" id="CHEBI:46858"/>
        <dbReference type="ChEBI" id="CHEBI:61978"/>
        <dbReference type="ChEBI" id="CHEBI:456216"/>
        <dbReference type="EC" id="2.7.10.2"/>
    </reaction>
</comment>
<dbReference type="GO" id="GO:0004715">
    <property type="term" value="F:non-membrane spanning protein tyrosine kinase activity"/>
    <property type="evidence" value="ECO:0007669"/>
    <property type="project" value="UniProtKB-EC"/>
</dbReference>
<dbReference type="Gene3D" id="3.30.505.10">
    <property type="entry name" value="SH2 domain"/>
    <property type="match status" value="1"/>
</dbReference>
<organism evidence="12 13">
    <name type="scientific">Paramuricea clavata</name>
    <name type="common">Red gorgonian</name>
    <name type="synonym">Violescent sea-whip</name>
    <dbReference type="NCBI Taxonomy" id="317549"/>
    <lineage>
        <taxon>Eukaryota</taxon>
        <taxon>Metazoa</taxon>
        <taxon>Cnidaria</taxon>
        <taxon>Anthozoa</taxon>
        <taxon>Octocorallia</taxon>
        <taxon>Malacalcyonacea</taxon>
        <taxon>Plexauridae</taxon>
        <taxon>Paramuricea</taxon>
    </lineage>
</organism>
<evidence type="ECO:0000256" key="4">
    <source>
        <dbReference type="ARBA" id="ARBA00022777"/>
    </source>
</evidence>
<dbReference type="OrthoDB" id="546826at2759"/>
<dbReference type="InterPro" id="IPR020635">
    <property type="entry name" value="Tyr_kinase_cat_dom"/>
</dbReference>
<evidence type="ECO:0000256" key="10">
    <source>
        <dbReference type="SAM" id="Coils"/>
    </source>
</evidence>
<dbReference type="GO" id="GO:0005524">
    <property type="term" value="F:ATP binding"/>
    <property type="evidence" value="ECO:0007669"/>
    <property type="project" value="UniProtKB-UniRule"/>
</dbReference>
<dbReference type="Pfam" id="PF00017">
    <property type="entry name" value="SH2"/>
    <property type="match status" value="1"/>
</dbReference>
<dbReference type="PROSITE" id="PS51741">
    <property type="entry name" value="F_BAR"/>
    <property type="match status" value="1"/>
</dbReference>
<reference evidence="12" key="1">
    <citation type="submission" date="2020-04" db="EMBL/GenBank/DDBJ databases">
        <authorList>
            <person name="Alioto T."/>
            <person name="Alioto T."/>
            <person name="Gomez Garrido J."/>
        </authorList>
    </citation>
    <scope>NUCLEOTIDE SEQUENCE</scope>
    <source>
        <strain evidence="12">A484AB</strain>
    </source>
</reference>
<dbReference type="InterPro" id="IPR027267">
    <property type="entry name" value="AH/BAR_dom_sf"/>
</dbReference>
<dbReference type="Gene3D" id="1.20.1270.60">
    <property type="entry name" value="Arfaptin homology (AH) domain/BAR domain"/>
    <property type="match status" value="1"/>
</dbReference>
<dbReference type="EC" id="2.7.10.2" evidence="9"/>
<dbReference type="InterPro" id="IPR031160">
    <property type="entry name" value="F_BAR_dom"/>
</dbReference>
<dbReference type="PROSITE" id="PS00109">
    <property type="entry name" value="PROTEIN_KINASE_TYR"/>
    <property type="match status" value="1"/>
</dbReference>